<evidence type="ECO:0000259" key="3">
    <source>
        <dbReference type="Pfam" id="PF00685"/>
    </source>
</evidence>
<evidence type="ECO:0000256" key="2">
    <source>
        <dbReference type="ARBA" id="ARBA00022679"/>
    </source>
</evidence>
<dbReference type="AlphaFoldDB" id="V3ZHU9"/>
<dbReference type="CTD" id="20233365"/>
<feature type="domain" description="Sulfotransferase" evidence="3">
    <location>
        <begin position="52"/>
        <end position="303"/>
    </location>
</feature>
<dbReference type="HOGENOM" id="CLU_027239_1_1_1"/>
<gene>
    <name evidence="4" type="ORF">LOTGIDRAFT_132933</name>
</gene>
<dbReference type="GO" id="GO:0008146">
    <property type="term" value="F:sulfotransferase activity"/>
    <property type="evidence" value="ECO:0007669"/>
    <property type="project" value="InterPro"/>
</dbReference>
<name>V3ZHU9_LOTGI</name>
<dbReference type="OMA" id="HKLPGEH"/>
<dbReference type="Proteomes" id="UP000030746">
    <property type="component" value="Unassembled WGS sequence"/>
</dbReference>
<dbReference type="EMBL" id="KB203598">
    <property type="protein sequence ID" value="ESO83797.1"/>
    <property type="molecule type" value="Genomic_DNA"/>
</dbReference>
<proteinExistence type="inferred from homology"/>
<dbReference type="SUPFAM" id="SSF52540">
    <property type="entry name" value="P-loop containing nucleoside triphosphate hydrolases"/>
    <property type="match status" value="1"/>
</dbReference>
<keyword evidence="5" id="KW-1185">Reference proteome</keyword>
<dbReference type="Pfam" id="PF00685">
    <property type="entry name" value="Sulfotransfer_1"/>
    <property type="match status" value="1"/>
</dbReference>
<evidence type="ECO:0000313" key="5">
    <source>
        <dbReference type="Proteomes" id="UP000030746"/>
    </source>
</evidence>
<keyword evidence="2" id="KW-0808">Transferase</keyword>
<dbReference type="PANTHER" id="PTHR11783">
    <property type="entry name" value="SULFOTRANSFERASE SULT"/>
    <property type="match status" value="1"/>
</dbReference>
<organism evidence="4 5">
    <name type="scientific">Lottia gigantea</name>
    <name type="common">Giant owl limpet</name>
    <dbReference type="NCBI Taxonomy" id="225164"/>
    <lineage>
        <taxon>Eukaryota</taxon>
        <taxon>Metazoa</taxon>
        <taxon>Spiralia</taxon>
        <taxon>Lophotrochozoa</taxon>
        <taxon>Mollusca</taxon>
        <taxon>Gastropoda</taxon>
        <taxon>Patellogastropoda</taxon>
        <taxon>Lottioidea</taxon>
        <taxon>Lottiidae</taxon>
        <taxon>Lottia</taxon>
    </lineage>
</organism>
<dbReference type="Gene3D" id="3.40.50.300">
    <property type="entry name" value="P-loop containing nucleotide triphosphate hydrolases"/>
    <property type="match status" value="1"/>
</dbReference>
<dbReference type="FunFam" id="3.40.50.300:FF:000433">
    <property type="entry name" value="Estrogen sulfotransferase"/>
    <property type="match status" value="1"/>
</dbReference>
<evidence type="ECO:0000313" key="4">
    <source>
        <dbReference type="EMBL" id="ESO83797.1"/>
    </source>
</evidence>
<sequence>MADTVELVPGKHVQDHGYRHVLPGEHVYDGVLFFGYSPPDVLDAVKEFKVRDDDVFVVSYPKAGTTWLQEILWLVMNDGDFDGATKTPVYFRSPFLEFKDLVLNEVGIDLAIAMRSPRVIKSHLPFRMMPKQSLYLLSLQFVVVFRNPKDVCVSYYNFYKASSSFGEFTGTWRDFLIMFLTGRVDHGSWFDFTLSWWERRTEPNVYIVFYEDLKKDLKGEIRKIADFVGKNDLSDELLEKIATHCSFSSMRKNPMTNHEDVYSINKQVSPFLRKGIAGDWKNQFSVSQNEDFDAVYKQKMGDVEIPFQYEVKRHRRHQSPHHHTH</sequence>
<dbReference type="RefSeq" id="XP_009065576.1">
    <property type="nucleotide sequence ID" value="XM_009067328.1"/>
</dbReference>
<dbReference type="InterPro" id="IPR000863">
    <property type="entry name" value="Sulfotransferase_dom"/>
</dbReference>
<evidence type="ECO:0000256" key="1">
    <source>
        <dbReference type="ARBA" id="ARBA00005771"/>
    </source>
</evidence>
<dbReference type="KEGG" id="lgi:LOTGIDRAFT_132933"/>
<comment type="similarity">
    <text evidence="1">Belongs to the sulfotransferase 1 family.</text>
</comment>
<dbReference type="InterPro" id="IPR027417">
    <property type="entry name" value="P-loop_NTPase"/>
</dbReference>
<dbReference type="OrthoDB" id="6048410at2759"/>
<accession>V3ZHU9</accession>
<dbReference type="GeneID" id="20233365"/>
<reference evidence="4 5" key="1">
    <citation type="journal article" date="2013" name="Nature">
        <title>Insights into bilaterian evolution from three spiralian genomes.</title>
        <authorList>
            <person name="Simakov O."/>
            <person name="Marletaz F."/>
            <person name="Cho S.J."/>
            <person name="Edsinger-Gonzales E."/>
            <person name="Havlak P."/>
            <person name="Hellsten U."/>
            <person name="Kuo D.H."/>
            <person name="Larsson T."/>
            <person name="Lv J."/>
            <person name="Arendt D."/>
            <person name="Savage R."/>
            <person name="Osoegawa K."/>
            <person name="de Jong P."/>
            <person name="Grimwood J."/>
            <person name="Chapman J.A."/>
            <person name="Shapiro H."/>
            <person name="Aerts A."/>
            <person name="Otillar R.P."/>
            <person name="Terry A.Y."/>
            <person name="Boore J.L."/>
            <person name="Grigoriev I.V."/>
            <person name="Lindberg D.R."/>
            <person name="Seaver E.C."/>
            <person name="Weisblat D.A."/>
            <person name="Putnam N.H."/>
            <person name="Rokhsar D.S."/>
        </authorList>
    </citation>
    <scope>NUCLEOTIDE SEQUENCE [LARGE SCALE GENOMIC DNA]</scope>
</reference>
<protein>
    <recommendedName>
        <fullName evidence="3">Sulfotransferase domain-containing protein</fullName>
    </recommendedName>
</protein>